<feature type="transmembrane region" description="Helical" evidence="1">
    <location>
        <begin position="564"/>
        <end position="582"/>
    </location>
</feature>
<protein>
    <submittedName>
        <fullName evidence="2">Uncharacterized protein</fullName>
    </submittedName>
</protein>
<keyword evidence="1" id="KW-0472">Membrane</keyword>
<feature type="transmembrane region" description="Helical" evidence="1">
    <location>
        <begin position="619"/>
        <end position="639"/>
    </location>
</feature>
<accession>A0A132BD95</accession>
<feature type="transmembrane region" description="Helical" evidence="1">
    <location>
        <begin position="725"/>
        <end position="748"/>
    </location>
</feature>
<proteinExistence type="predicted"/>
<dbReference type="AlphaFoldDB" id="A0A132BD95"/>
<dbReference type="RefSeq" id="XP_018064755.1">
    <property type="nucleotide sequence ID" value="XM_018221500.1"/>
</dbReference>
<dbReference type="KEGG" id="psco:LY89DRAFT_760226"/>
<keyword evidence="3" id="KW-1185">Reference proteome</keyword>
<dbReference type="OrthoDB" id="5428901at2759"/>
<feature type="transmembrane region" description="Helical" evidence="1">
    <location>
        <begin position="760"/>
        <end position="781"/>
    </location>
</feature>
<dbReference type="Pfam" id="PF11915">
    <property type="entry name" value="DUF3433"/>
    <property type="match status" value="2"/>
</dbReference>
<gene>
    <name evidence="2" type="ORF">LY89DRAFT_760226</name>
</gene>
<dbReference type="PANTHER" id="PTHR37544:SF3">
    <property type="entry name" value="SPRAY"/>
    <property type="match status" value="1"/>
</dbReference>
<sequence>MTDKNSSSCYRYMLWETDNPKDCEGQYIWLGPSPVPAWTPESFTGFGDWVLMTNCPSGRFLDCPENWKCDSDTELGQPSDTIPASTDFEIQEPVTITSLLAASEIHVVDIYTGVDGHLTTSSETRFVSGGISTMTTVVPLQLTAFGTPGGLICIVQNTSPISTGSLAPDQWSNQYLITTTISSTNFLGSPPTPTQTIADALSNPTRLFTTVTPETAPGSLSGVQSETIITLFNLAGILTGTSIIELDILTDSSGRPTATVTELSETPRKSNSLPIQTPTTALNISLVLPKTSPITSLETVINSNGMPIETLTVIFETPSNSSGAPAKTLEEFTATGAITAPSFPKETGGTMGNLSHISSPLLSIPIEPANYFVAMFVPVLMAAILSIFIQMVDKNLKLMLPFYALTRSGGAAVTDSLCLVPGGFAGSLHSIRLLFRNNEPISFLCDVLVLLTAVLISISSEAIGINLTGVCDLNSFKGCSMFFDVFDGPSRAVEYLMVIMVAVIICICILLYSMRSGVAFSPWSIASIASFLSEEMSELFQSLHLESRKGIEMKEMTSRLEERNYAFGFYFGSRGIIEYGIVLRPGKQHPPLPSSTSGPEGKIPKESSHCFPKRLIVEYGFRVLFLTTLCGLLTLIVYYDTVRLNAKTNSFERFIDSQKFGVRSFFVACGVIISFFWDDMFSRVGRMQPYKDLSHSPRRSNKAISASLRPTVFPGFWNAVRNRQVFTSIVAFASILSKITPIFLSNIPFRITQTWTTHKLCAWTTITILGFMILVLIWSFFVKDPQMPVDANTIAGHMYYLYDSSILKDFQGTWRLSEKEWKEHLKGIKKNYKHKNKVGSSGQPKIGIYRDGTLDG</sequence>
<feature type="transmembrane region" description="Helical" evidence="1">
    <location>
        <begin position="660"/>
        <end position="677"/>
    </location>
</feature>
<dbReference type="GeneID" id="28831226"/>
<dbReference type="PANTHER" id="PTHR37544">
    <property type="entry name" value="SPRAY-RELATED"/>
    <property type="match status" value="1"/>
</dbReference>
<organism evidence="2 3">
    <name type="scientific">Mollisia scopiformis</name>
    <name type="common">Conifer needle endophyte fungus</name>
    <name type="synonym">Phialocephala scopiformis</name>
    <dbReference type="NCBI Taxonomy" id="149040"/>
    <lineage>
        <taxon>Eukaryota</taxon>
        <taxon>Fungi</taxon>
        <taxon>Dikarya</taxon>
        <taxon>Ascomycota</taxon>
        <taxon>Pezizomycotina</taxon>
        <taxon>Leotiomycetes</taxon>
        <taxon>Helotiales</taxon>
        <taxon>Mollisiaceae</taxon>
        <taxon>Mollisia</taxon>
    </lineage>
</organism>
<evidence type="ECO:0000313" key="3">
    <source>
        <dbReference type="Proteomes" id="UP000070700"/>
    </source>
</evidence>
<feature type="transmembrane region" description="Helical" evidence="1">
    <location>
        <begin position="369"/>
        <end position="389"/>
    </location>
</feature>
<name>A0A132BD95_MOLSC</name>
<dbReference type="InterPro" id="IPR021840">
    <property type="entry name" value="DUF3433"/>
</dbReference>
<keyword evidence="1" id="KW-1133">Transmembrane helix</keyword>
<evidence type="ECO:0000313" key="2">
    <source>
        <dbReference type="EMBL" id="KUJ10400.1"/>
    </source>
</evidence>
<feature type="transmembrane region" description="Helical" evidence="1">
    <location>
        <begin position="492"/>
        <end position="512"/>
    </location>
</feature>
<dbReference type="InParanoid" id="A0A132BD95"/>
<dbReference type="EMBL" id="KQ947429">
    <property type="protein sequence ID" value="KUJ10400.1"/>
    <property type="molecule type" value="Genomic_DNA"/>
</dbReference>
<evidence type="ECO:0000256" key="1">
    <source>
        <dbReference type="SAM" id="Phobius"/>
    </source>
</evidence>
<feature type="transmembrane region" description="Helical" evidence="1">
    <location>
        <begin position="441"/>
        <end position="459"/>
    </location>
</feature>
<dbReference type="Proteomes" id="UP000070700">
    <property type="component" value="Unassembled WGS sequence"/>
</dbReference>
<keyword evidence="1" id="KW-0812">Transmembrane</keyword>
<reference evidence="2 3" key="1">
    <citation type="submission" date="2015-10" db="EMBL/GenBank/DDBJ databases">
        <title>Full genome of DAOMC 229536 Phialocephala scopiformis, a fungal endophyte of spruce producing the potent anti-insectan compound rugulosin.</title>
        <authorList>
            <consortium name="DOE Joint Genome Institute"/>
            <person name="Walker A.K."/>
            <person name="Frasz S.L."/>
            <person name="Seifert K.A."/>
            <person name="Miller J.D."/>
            <person name="Mondo S.J."/>
            <person name="Labutti K."/>
            <person name="Lipzen A."/>
            <person name="Dockter R."/>
            <person name="Kennedy M."/>
            <person name="Grigoriev I.V."/>
            <person name="Spatafora J.W."/>
        </authorList>
    </citation>
    <scope>NUCLEOTIDE SEQUENCE [LARGE SCALE GENOMIC DNA]</scope>
    <source>
        <strain evidence="2 3">CBS 120377</strain>
    </source>
</reference>